<protein>
    <submittedName>
        <fullName evidence="1">Uncharacterized protein</fullName>
    </submittedName>
</protein>
<evidence type="ECO:0000313" key="1">
    <source>
        <dbReference type="EMBL" id="KAJ8639953.1"/>
    </source>
</evidence>
<keyword evidence="2" id="KW-1185">Reference proteome</keyword>
<accession>A0ACC2M2R9</accession>
<evidence type="ECO:0000313" key="2">
    <source>
        <dbReference type="Proteomes" id="UP001234297"/>
    </source>
</evidence>
<gene>
    <name evidence="1" type="ORF">MRB53_016647</name>
</gene>
<reference evidence="1 2" key="1">
    <citation type="journal article" date="2022" name="Hortic Res">
        <title>A haplotype resolved chromosomal level avocado genome allows analysis of novel avocado genes.</title>
        <authorList>
            <person name="Nath O."/>
            <person name="Fletcher S.J."/>
            <person name="Hayward A."/>
            <person name="Shaw L.M."/>
            <person name="Masouleh A.K."/>
            <person name="Furtado A."/>
            <person name="Henry R.J."/>
            <person name="Mitter N."/>
        </authorList>
    </citation>
    <scope>NUCLEOTIDE SEQUENCE [LARGE SCALE GENOMIC DNA]</scope>
    <source>
        <strain evidence="2">cv. Hass</strain>
    </source>
</reference>
<sequence>MEKGIDDVMVSLAARDDWSEASLVPQEMHVIGYDISSMDPPERPEGHDPVGSGIESFQLWRISGESCPEGMIPIRRTTEKRTYPDARHFATSAETPQFSNNNRTPACAHASNVEERNAQCRHISHSFMSKKSPYARPSHITAFVPDPDAEVVSLSPKSLLESDRYVCEISNQGFQRD</sequence>
<dbReference type="EMBL" id="CM056813">
    <property type="protein sequence ID" value="KAJ8639953.1"/>
    <property type="molecule type" value="Genomic_DNA"/>
</dbReference>
<name>A0ACC2M2R9_PERAE</name>
<proteinExistence type="predicted"/>
<comment type="caution">
    <text evidence="1">The sequence shown here is derived from an EMBL/GenBank/DDBJ whole genome shotgun (WGS) entry which is preliminary data.</text>
</comment>
<organism evidence="1 2">
    <name type="scientific">Persea americana</name>
    <name type="common">Avocado</name>
    <dbReference type="NCBI Taxonomy" id="3435"/>
    <lineage>
        <taxon>Eukaryota</taxon>
        <taxon>Viridiplantae</taxon>
        <taxon>Streptophyta</taxon>
        <taxon>Embryophyta</taxon>
        <taxon>Tracheophyta</taxon>
        <taxon>Spermatophyta</taxon>
        <taxon>Magnoliopsida</taxon>
        <taxon>Magnoliidae</taxon>
        <taxon>Laurales</taxon>
        <taxon>Lauraceae</taxon>
        <taxon>Persea</taxon>
    </lineage>
</organism>
<dbReference type="Proteomes" id="UP001234297">
    <property type="component" value="Chromosome 5"/>
</dbReference>